<evidence type="ECO:0008006" key="6">
    <source>
        <dbReference type="Google" id="ProtNLM"/>
    </source>
</evidence>
<keyword evidence="5" id="KW-1185">Reference proteome</keyword>
<dbReference type="Pfam" id="PF23359">
    <property type="entry name" value="Lsr2_DNA-bd"/>
    <property type="match status" value="1"/>
</dbReference>
<evidence type="ECO:0000313" key="4">
    <source>
        <dbReference type="EMBL" id="ANA86218.1"/>
    </source>
</evidence>
<dbReference type="InterPro" id="IPR042261">
    <property type="entry name" value="Lsr2-like_dimerization"/>
</dbReference>
<proteinExistence type="predicted"/>
<feature type="domain" description="Lsr2 dimerization" evidence="2">
    <location>
        <begin position="1"/>
        <end position="62"/>
    </location>
</feature>
<dbReference type="Proteomes" id="UP000201458">
    <property type="component" value="Segment"/>
</dbReference>
<evidence type="ECO:0000259" key="3">
    <source>
        <dbReference type="Pfam" id="PF23359"/>
    </source>
</evidence>
<protein>
    <recommendedName>
        <fullName evidence="6">Lsr2-like DNA bridging protein</fullName>
    </recommendedName>
</protein>
<evidence type="ECO:0000256" key="1">
    <source>
        <dbReference type="ARBA" id="ARBA00023125"/>
    </source>
</evidence>
<name>A0A160DEF3_9CAUD</name>
<dbReference type="GO" id="GO:0003677">
    <property type="term" value="F:DNA binding"/>
    <property type="evidence" value="ECO:0007669"/>
    <property type="project" value="UniProtKB-KW"/>
</dbReference>
<dbReference type="GeneID" id="28378521"/>
<evidence type="ECO:0000313" key="5">
    <source>
        <dbReference type="Proteomes" id="UP000201458"/>
    </source>
</evidence>
<dbReference type="Gene3D" id="3.30.60.230">
    <property type="entry name" value="Lsr2, dimerization domain"/>
    <property type="match status" value="1"/>
</dbReference>
<dbReference type="RefSeq" id="YP_009269175.1">
    <property type="nucleotide sequence ID" value="NC_030696.1"/>
</dbReference>
<dbReference type="GO" id="GO:0016746">
    <property type="term" value="F:acyltransferase activity"/>
    <property type="evidence" value="ECO:0007669"/>
    <property type="project" value="InterPro"/>
</dbReference>
<dbReference type="Gene3D" id="4.10.320.10">
    <property type="entry name" value="E3-binding domain"/>
    <property type="match status" value="1"/>
</dbReference>
<gene>
    <name evidence="4" type="primary">62</name>
    <name evidence="4" type="ORF">PBI_SMOOTHIE_62</name>
</gene>
<organism evidence="4 5">
    <name type="scientific">Gordonia phage Smoothie</name>
    <dbReference type="NCBI Taxonomy" id="1838078"/>
    <lineage>
        <taxon>Viruses</taxon>
        <taxon>Duplodnaviria</taxon>
        <taxon>Heunggongvirae</taxon>
        <taxon>Uroviricota</taxon>
        <taxon>Caudoviricetes</taxon>
        <taxon>Smoothievirus</taxon>
        <taxon>Smoothievirus smoothie</taxon>
    </lineage>
</organism>
<keyword evidence="1" id="KW-0238">DNA-binding</keyword>
<reference evidence="4 5" key="1">
    <citation type="submission" date="2016-03" db="EMBL/GenBank/DDBJ databases">
        <authorList>
            <person name="Montgomery M.T."/>
            <person name="Guerrero C.A."/>
            <person name="Mavrich T.N."/>
            <person name="Pope W.H."/>
            <person name="Garlena R.A."/>
            <person name="Russell D.A."/>
            <person name="Jacobs-Sera D."/>
            <person name="Hendrix R.W."/>
            <person name="Hatfull G.F."/>
        </authorList>
    </citation>
    <scope>NUCLEOTIDE SEQUENCE [LARGE SCALE GENOMIC DNA]</scope>
</reference>
<feature type="domain" description="Lsr2 DNA-binding" evidence="3">
    <location>
        <begin position="75"/>
        <end position="110"/>
    </location>
</feature>
<dbReference type="KEGG" id="vg:28378521"/>
<dbReference type="InterPro" id="IPR055370">
    <property type="entry name" value="Lsr2_DNA-bd"/>
</dbReference>
<evidence type="ECO:0000259" key="2">
    <source>
        <dbReference type="Pfam" id="PF11774"/>
    </source>
</evidence>
<sequence>MARIPQVLMVDDLDNKPIEEGEGGTVSFSFQGVDYEIDLRTTNIMKFEKALDKFVTAATRVGGRKRMVRAAPSEDATDLRAVRQWARDNGYEVSAKGRVPQHVMRAFSEAV</sequence>
<dbReference type="InterPro" id="IPR024412">
    <property type="entry name" value="Lsr2_dim_dom"/>
</dbReference>
<dbReference type="InterPro" id="IPR036625">
    <property type="entry name" value="E3-bd_dom_sf"/>
</dbReference>
<dbReference type="Pfam" id="PF11774">
    <property type="entry name" value="Lsr2"/>
    <property type="match status" value="1"/>
</dbReference>
<accession>A0A160DEF3</accession>
<dbReference type="EMBL" id="KU998244">
    <property type="protein sequence ID" value="ANA86218.1"/>
    <property type="molecule type" value="Genomic_DNA"/>
</dbReference>